<name>A0A8J6UC00_9FLAO</name>
<evidence type="ECO:0000256" key="1">
    <source>
        <dbReference type="SAM" id="SignalP"/>
    </source>
</evidence>
<keyword evidence="4" id="KW-1185">Reference proteome</keyword>
<reference evidence="3 4" key="1">
    <citation type="submission" date="2020-09" db="EMBL/GenBank/DDBJ databases">
        <title>TT11 complete genome.</title>
        <authorList>
            <person name="Wu Z."/>
        </authorList>
    </citation>
    <scope>NUCLEOTIDE SEQUENCE [LARGE SCALE GENOMIC DNA]</scope>
    <source>
        <strain evidence="3 4">TT11</strain>
    </source>
</reference>
<dbReference type="InterPro" id="IPR013783">
    <property type="entry name" value="Ig-like_fold"/>
</dbReference>
<dbReference type="PROSITE" id="PS50835">
    <property type="entry name" value="IG_LIKE"/>
    <property type="match status" value="1"/>
</dbReference>
<feature type="signal peptide" evidence="1">
    <location>
        <begin position="1"/>
        <end position="22"/>
    </location>
</feature>
<dbReference type="Pfam" id="PF13585">
    <property type="entry name" value="CHU_C"/>
    <property type="match status" value="1"/>
</dbReference>
<dbReference type="Gene3D" id="2.60.40.10">
    <property type="entry name" value="Immunoglobulins"/>
    <property type="match status" value="1"/>
</dbReference>
<sequence>MRNFTFLGFMFFLVNVVNFLNAQTISTPSLGFTQACASPSFNIYYTTFSFSTDIEASASNQFIIELSNASGSFASGATVLHTTAPGEFSTSPATVGFSLPTNTAGELYKIRVKSTSPAATSTGSVSFPAYYKLQDSPFTINNLIGTATFCSGGSYLLTIDNPGADDNDSPLQYPSLTFNWYKETSETTSVFVASGKTLNVTEAGTYFVETNYGSCTSDSYSNRVTVTQASSGTSSTISSSLGNPYCSAEGATTLSAINGESYQWYKDGKVIDGATGQTYITDESGTYFVSIDLGECSTSATIALETSGFTSSINVDENNSIQDGESLNVIVTTTANTPEFKWYYNETLITEATGSTYNANQTGDYKVVVTQTNGCMASEEFTFSLVVTEPFPDVSNIPNIISPNGDGINDTWVIPQEYVNGTNTKVIIMSSLGKVVHETDNYLNNWPESAIEFDEVNPVYYYIITTSGNTVKKGSITVIK</sequence>
<comment type="caution">
    <text evidence="3">The sequence shown here is derived from an EMBL/GenBank/DDBJ whole genome shotgun (WGS) entry which is preliminary data.</text>
</comment>
<organism evidence="3 4">
    <name type="scientific">Aestuariibaculum sediminum</name>
    <dbReference type="NCBI Taxonomy" id="2770637"/>
    <lineage>
        <taxon>Bacteria</taxon>
        <taxon>Pseudomonadati</taxon>
        <taxon>Bacteroidota</taxon>
        <taxon>Flavobacteriia</taxon>
        <taxon>Flavobacteriales</taxon>
        <taxon>Flavobacteriaceae</taxon>
    </lineage>
</organism>
<keyword evidence="1" id="KW-0732">Signal</keyword>
<dbReference type="InterPro" id="IPR007110">
    <property type="entry name" value="Ig-like_dom"/>
</dbReference>
<evidence type="ECO:0000313" key="3">
    <source>
        <dbReference type="EMBL" id="MBD0831734.1"/>
    </source>
</evidence>
<feature type="domain" description="Ig-like" evidence="2">
    <location>
        <begin position="128"/>
        <end position="227"/>
    </location>
</feature>
<dbReference type="AlphaFoldDB" id="A0A8J6UC00"/>
<accession>A0A8J6UC00</accession>
<dbReference type="EMBL" id="JACVXB010000002">
    <property type="protein sequence ID" value="MBD0831734.1"/>
    <property type="molecule type" value="Genomic_DNA"/>
</dbReference>
<protein>
    <submittedName>
        <fullName evidence="3">Gliding motility-associated C-terminal domain-containing protein</fullName>
    </submittedName>
</protein>
<gene>
    <name evidence="3" type="ORF">ICJ83_06270</name>
</gene>
<evidence type="ECO:0000259" key="2">
    <source>
        <dbReference type="PROSITE" id="PS50835"/>
    </source>
</evidence>
<evidence type="ECO:0000313" key="4">
    <source>
        <dbReference type="Proteomes" id="UP000600588"/>
    </source>
</evidence>
<dbReference type="RefSeq" id="WP_188229526.1">
    <property type="nucleotide sequence ID" value="NZ_JACVXB010000002.1"/>
</dbReference>
<proteinExistence type="predicted"/>
<dbReference type="Proteomes" id="UP000600588">
    <property type="component" value="Unassembled WGS sequence"/>
</dbReference>
<feature type="chain" id="PRO_5035264722" evidence="1">
    <location>
        <begin position="23"/>
        <end position="480"/>
    </location>
</feature>